<evidence type="ECO:0000313" key="10">
    <source>
        <dbReference type="Proteomes" id="UP000785613"/>
    </source>
</evidence>
<keyword evidence="3" id="KW-0547">Nucleotide-binding</keyword>
<reference evidence="9 10" key="1">
    <citation type="submission" date="2019-09" db="EMBL/GenBank/DDBJ databases">
        <title>Taxonomy of Antarctic Massilia spp.: description of Massilia rubra sp. nov., Massilia aquatica sp. nov., Massilia mucilaginosa sp. nov., Massilia frigida sp. nov. isolated from streams, lakes and regoliths.</title>
        <authorList>
            <person name="Holochova P."/>
            <person name="Sedlacek I."/>
            <person name="Kralova S."/>
            <person name="Maslanova I."/>
            <person name="Busse H.-J."/>
            <person name="Stankova E."/>
            <person name="Vrbovska V."/>
            <person name="Kovarovic V."/>
            <person name="Bartak M."/>
            <person name="Svec P."/>
            <person name="Pantucek R."/>
        </authorList>
    </citation>
    <scope>NUCLEOTIDE SEQUENCE [LARGE SCALE GENOMIC DNA]</scope>
    <source>
        <strain evidence="9 10">CCM 8692</strain>
    </source>
</reference>
<gene>
    <name evidence="8" type="primary">rtcB</name>
    <name evidence="9" type="ORF">F0185_25750</name>
</gene>
<accession>A0ABX0LXB2</accession>
<dbReference type="Pfam" id="PF01139">
    <property type="entry name" value="RtcB"/>
    <property type="match status" value="1"/>
</dbReference>
<protein>
    <recommendedName>
        <fullName evidence="8">tRNA-splicing ligase RtcB</fullName>
        <ecNumber evidence="8">6.5.1.-</ecNumber>
    </recommendedName>
</protein>
<dbReference type="EC" id="6.5.1.-" evidence="8"/>
<evidence type="ECO:0000256" key="2">
    <source>
        <dbReference type="ARBA" id="ARBA00022723"/>
    </source>
</evidence>
<comment type="catalytic activity">
    <reaction evidence="7">
        <text>a 3'-end 3'-phospho-ribonucleotide-RNA + a 5'-end dephospho-ribonucleoside-RNA + GTP = a ribonucleotidyl-ribonucleotide-RNA + GMP + diphosphate</text>
        <dbReference type="Rhea" id="RHEA:68076"/>
        <dbReference type="Rhea" id="RHEA-COMP:10463"/>
        <dbReference type="Rhea" id="RHEA-COMP:13936"/>
        <dbReference type="Rhea" id="RHEA-COMP:17355"/>
        <dbReference type="ChEBI" id="CHEBI:33019"/>
        <dbReference type="ChEBI" id="CHEBI:37565"/>
        <dbReference type="ChEBI" id="CHEBI:58115"/>
        <dbReference type="ChEBI" id="CHEBI:83062"/>
        <dbReference type="ChEBI" id="CHEBI:138284"/>
        <dbReference type="ChEBI" id="CHEBI:173118"/>
        <dbReference type="EC" id="6.5.1.8"/>
    </reaction>
</comment>
<evidence type="ECO:0000256" key="4">
    <source>
        <dbReference type="ARBA" id="ARBA00022800"/>
    </source>
</evidence>
<evidence type="ECO:0000256" key="5">
    <source>
        <dbReference type="ARBA" id="ARBA00023134"/>
    </source>
</evidence>
<comment type="caution">
    <text evidence="9">The sequence shown here is derived from an EMBL/GenBank/DDBJ whole genome shotgun (WGS) entry which is preliminary data.</text>
</comment>
<sequence length="475" mass="51551">MSTTVSAKRLAKALASHNIFAEREGNILRVQSTLRADVRAEILLPESLPLEAKAVSQLLAFAGMRHPLGGHVCRACATPDFHPGAPVPVGSILVTNHDFVVPESIGRDINCGMRLHVIDVPLERFLAHKERLVALLKGDLLEAARNVPTTPGAMTALFADGLGAFWRAMRNTREGLFEKIDFAQVEAETARLFYASHVKGNPAYAPEALQDTRRGLLRDPGLATLGAGNHFCEFQYVAQVLDRHRAFELGVRPGQLALMVHTGSRDVGSYIGTRWMDRAKAEWPAGVKHPESGLYGLCGPLAAEYLTAMHAAAHYADANRALIVELVRQRIRQVFGDQAMPLVCDVPHNIVLSEAGGNVHRKGATPAHAGQALLIPGSMGDDSYLLDGLGHERWASSASHGAGRAVSRMEMAWKSKHDGQAGGQRPFECITLREERRIEEAPGAYKPIGPVITSQVEEGLARPIARFSPLLTFKA</sequence>
<keyword evidence="1 8" id="KW-0436">Ligase</keyword>
<proteinExistence type="inferred from homology"/>
<name>A0ABX0LXB2_9BURK</name>
<dbReference type="Gene3D" id="3.90.1860.10">
    <property type="entry name" value="tRNA-splicing ligase RtcB"/>
    <property type="match status" value="1"/>
</dbReference>
<keyword evidence="2 8" id="KW-0479">Metal-binding</keyword>
<keyword evidence="5" id="KW-0342">GTP-binding</keyword>
<evidence type="ECO:0000313" key="9">
    <source>
        <dbReference type="EMBL" id="NHZ36975.1"/>
    </source>
</evidence>
<dbReference type="PANTHER" id="PTHR11118">
    <property type="entry name" value="RNA-SPLICING LIGASE RTCB HOMOLOG"/>
    <property type="match status" value="1"/>
</dbReference>
<dbReference type="SUPFAM" id="SSF103365">
    <property type="entry name" value="Hypothetical protein PH1602"/>
    <property type="match status" value="1"/>
</dbReference>
<organism evidence="9 10">
    <name type="scientific">Massilia rubra</name>
    <dbReference type="NCBI Taxonomy" id="2607910"/>
    <lineage>
        <taxon>Bacteria</taxon>
        <taxon>Pseudomonadati</taxon>
        <taxon>Pseudomonadota</taxon>
        <taxon>Betaproteobacteria</taxon>
        <taxon>Burkholderiales</taxon>
        <taxon>Oxalobacteraceae</taxon>
        <taxon>Telluria group</taxon>
        <taxon>Massilia</taxon>
    </lineage>
</organism>
<evidence type="ECO:0000256" key="3">
    <source>
        <dbReference type="ARBA" id="ARBA00022741"/>
    </source>
</evidence>
<keyword evidence="4" id="KW-0692">RNA repair</keyword>
<dbReference type="InterPro" id="IPR001233">
    <property type="entry name" value="RtcB"/>
</dbReference>
<evidence type="ECO:0000256" key="6">
    <source>
        <dbReference type="ARBA" id="ARBA00023211"/>
    </source>
</evidence>
<dbReference type="PANTHER" id="PTHR11118:SF1">
    <property type="entry name" value="RNA-SPLICING LIGASE RTCB HOMOLOG"/>
    <property type="match status" value="1"/>
</dbReference>
<evidence type="ECO:0000256" key="1">
    <source>
        <dbReference type="ARBA" id="ARBA00022598"/>
    </source>
</evidence>
<dbReference type="RefSeq" id="WP_167229386.1">
    <property type="nucleotide sequence ID" value="NZ_VUYU01000023.1"/>
</dbReference>
<comment type="similarity">
    <text evidence="8">Belongs to the RtcB family.</text>
</comment>
<keyword evidence="10" id="KW-1185">Reference proteome</keyword>
<comment type="cofactor">
    <cofactor evidence="8">
        <name>Mn(2+)</name>
        <dbReference type="ChEBI" id="CHEBI:29035"/>
    </cofactor>
    <text evidence="8">Binds 2 manganese ions per subunit.</text>
</comment>
<comment type="subunit">
    <text evidence="8">Monomer.</text>
</comment>
<dbReference type="Proteomes" id="UP000785613">
    <property type="component" value="Unassembled WGS sequence"/>
</dbReference>
<dbReference type="InterPro" id="IPR036025">
    <property type="entry name" value="RtcB-like_sf"/>
</dbReference>
<dbReference type="EMBL" id="VUYU01000023">
    <property type="protein sequence ID" value="NHZ36975.1"/>
    <property type="molecule type" value="Genomic_DNA"/>
</dbReference>
<evidence type="ECO:0000256" key="7">
    <source>
        <dbReference type="ARBA" id="ARBA00047746"/>
    </source>
</evidence>
<keyword evidence="6 8" id="KW-0464">Manganese</keyword>
<evidence type="ECO:0000256" key="8">
    <source>
        <dbReference type="RuleBase" id="RU371113"/>
    </source>
</evidence>